<evidence type="ECO:0000313" key="1">
    <source>
        <dbReference type="EMBL" id="CAI9300221.1"/>
    </source>
</evidence>
<dbReference type="AlphaFoldDB" id="A0AA36EKB2"/>
<organism evidence="1 2">
    <name type="scientific">Lactuca saligna</name>
    <name type="common">Willowleaf lettuce</name>
    <dbReference type="NCBI Taxonomy" id="75948"/>
    <lineage>
        <taxon>Eukaryota</taxon>
        <taxon>Viridiplantae</taxon>
        <taxon>Streptophyta</taxon>
        <taxon>Embryophyta</taxon>
        <taxon>Tracheophyta</taxon>
        <taxon>Spermatophyta</taxon>
        <taxon>Magnoliopsida</taxon>
        <taxon>eudicotyledons</taxon>
        <taxon>Gunneridae</taxon>
        <taxon>Pentapetalae</taxon>
        <taxon>asterids</taxon>
        <taxon>campanulids</taxon>
        <taxon>Asterales</taxon>
        <taxon>Asteraceae</taxon>
        <taxon>Cichorioideae</taxon>
        <taxon>Cichorieae</taxon>
        <taxon>Lactucinae</taxon>
        <taxon>Lactuca</taxon>
    </lineage>
</organism>
<gene>
    <name evidence="1" type="ORF">LSALG_LOCUS38875</name>
</gene>
<evidence type="ECO:0000313" key="2">
    <source>
        <dbReference type="Proteomes" id="UP001177003"/>
    </source>
</evidence>
<dbReference type="EMBL" id="OX465084">
    <property type="protein sequence ID" value="CAI9300221.1"/>
    <property type="molecule type" value="Genomic_DNA"/>
</dbReference>
<reference evidence="1" key="1">
    <citation type="submission" date="2023-04" db="EMBL/GenBank/DDBJ databases">
        <authorList>
            <person name="Vijverberg K."/>
            <person name="Xiong W."/>
            <person name="Schranz E."/>
        </authorList>
    </citation>
    <scope>NUCLEOTIDE SEQUENCE</scope>
</reference>
<dbReference type="Proteomes" id="UP001177003">
    <property type="component" value="Chromosome 8"/>
</dbReference>
<keyword evidence="2" id="KW-1185">Reference proteome</keyword>
<accession>A0AA36EKB2</accession>
<name>A0AA36EKB2_LACSI</name>
<proteinExistence type="predicted"/>
<protein>
    <submittedName>
        <fullName evidence="1">Uncharacterized protein</fullName>
    </submittedName>
</protein>
<sequence length="120" mass="14185">MKIILWPATKQLKEIPIPQHFHEGYLDNMEFWAYDDETATATIKWKNSETVLRLISAKYLLRFRERYIHTLARHQIICRREVMEAAAKEFTRMVATIINGKPWMASMGKSDLKLYENPGK</sequence>